<reference evidence="2" key="1">
    <citation type="submission" date="2016-10" db="EMBL/GenBank/DDBJ databases">
        <authorList>
            <person name="Varghese N."/>
            <person name="Submissions S."/>
        </authorList>
    </citation>
    <scope>NUCLEOTIDE SEQUENCE [LARGE SCALE GENOMIC DNA]</scope>
    <source>
        <strain evidence="2">8N4</strain>
    </source>
</reference>
<dbReference type="CDD" id="cd14789">
    <property type="entry name" value="Tiki"/>
    <property type="match status" value="1"/>
</dbReference>
<keyword evidence="2" id="KW-1185">Reference proteome</keyword>
<dbReference type="STRING" id="988801.SAMN05216522_10625"/>
<evidence type="ECO:0008006" key="3">
    <source>
        <dbReference type="Google" id="ProtNLM"/>
    </source>
</evidence>
<accession>A0A1H9IFM9</accession>
<dbReference type="Proteomes" id="UP000242515">
    <property type="component" value="Unassembled WGS sequence"/>
</dbReference>
<dbReference type="RefSeq" id="WP_092675488.1">
    <property type="nucleotide sequence ID" value="NZ_FOGC01000006.1"/>
</dbReference>
<proteinExistence type="predicted"/>
<dbReference type="EMBL" id="FOGC01000006">
    <property type="protein sequence ID" value="SEQ73282.1"/>
    <property type="molecule type" value="Genomic_DNA"/>
</dbReference>
<gene>
    <name evidence="1" type="ORF">SAMN05216522_10625</name>
</gene>
<protein>
    <recommendedName>
        <fullName evidence="3">TraB family protein</fullName>
    </recommendedName>
</protein>
<organism evidence="1 2">
    <name type="scientific">Rosenbergiella nectarea</name>
    <dbReference type="NCBI Taxonomy" id="988801"/>
    <lineage>
        <taxon>Bacteria</taxon>
        <taxon>Pseudomonadati</taxon>
        <taxon>Pseudomonadota</taxon>
        <taxon>Gammaproteobacteria</taxon>
        <taxon>Enterobacterales</taxon>
        <taxon>Erwiniaceae</taxon>
        <taxon>Rosenbergiella</taxon>
    </lineage>
</organism>
<name>A0A1H9IFM9_9GAMM</name>
<dbReference type="PANTHER" id="PTHR40590">
    <property type="entry name" value="CYTOPLASMIC PROTEIN-RELATED"/>
    <property type="match status" value="1"/>
</dbReference>
<evidence type="ECO:0000313" key="2">
    <source>
        <dbReference type="Proteomes" id="UP000242515"/>
    </source>
</evidence>
<dbReference type="AlphaFoldDB" id="A0A1H9IFM9"/>
<dbReference type="InterPro" id="IPR002816">
    <property type="entry name" value="TraB/PrgY/GumN_fam"/>
</dbReference>
<dbReference type="InterPro" id="IPR047111">
    <property type="entry name" value="YbaP-like"/>
</dbReference>
<dbReference type="Pfam" id="PF01963">
    <property type="entry name" value="TraB_PrgY_gumN"/>
    <property type="match status" value="1"/>
</dbReference>
<sequence length="273" mass="30810">MTSAHLFAKIRQWFRPKPQWLSLTCPAGEREFIFVGSIHMGVPAMAPLPSGLRKVLRECQALVVEADITQGQPPEIESSAQGPTLQQQLTTEQWQQFEVACQECHLDTQMLAQFPAWQVGLTLQQKQATMLGLRPEFGVDHQLLSLAHLAHQPVIALESQQQQLQLLTTLPNRGLDLLLDSLTHWRSNARQLQKMIDWWLSKNHPSSSSLPELSRSFSHDLQQTFITQRNKLWARHLLTLPPGRYLVAVGALHLSGPDNLIDLITSPAQKEPL</sequence>
<evidence type="ECO:0000313" key="1">
    <source>
        <dbReference type="EMBL" id="SEQ73282.1"/>
    </source>
</evidence>
<dbReference type="PANTHER" id="PTHR40590:SF1">
    <property type="entry name" value="CYTOPLASMIC PROTEIN"/>
    <property type="match status" value="1"/>
</dbReference>